<accession>A0A017SD47</accession>
<dbReference type="GeneID" id="63701547"/>
<dbReference type="EMBL" id="KK088425">
    <property type="protein sequence ID" value="EYE94721.1"/>
    <property type="molecule type" value="Genomic_DNA"/>
</dbReference>
<gene>
    <name evidence="1" type="ORF">EURHEDRAFT_515882</name>
</gene>
<dbReference type="OrthoDB" id="37730at2759"/>
<sequence length="260" mass="29146">MATPLTSHLQTLHHSFFHSATRHPFLRAAGTGTLPPRILSSWLSQDRLYAQSYIRFIGSLLAKLRLPSHNPDPAKSSHATAEGRAVDVLIDALVNIRRELKFFGDVAAEYNFDLEALPVDFEAEDVGAKVFGPNPITHAYIDLFMSASSPATTVLEGMVVLWATEICYLRAWQYASSLSSSVSSPPERDQDGGALRKQFIPNWTDPEFEAFVHKIGDVVDEMAGLVKGNESREDVLGRCAFWWRQVIWLEERFWPAVEQS</sequence>
<organism evidence="1 2">
    <name type="scientific">Aspergillus ruber (strain CBS 135680)</name>
    <dbReference type="NCBI Taxonomy" id="1388766"/>
    <lineage>
        <taxon>Eukaryota</taxon>
        <taxon>Fungi</taxon>
        <taxon>Dikarya</taxon>
        <taxon>Ascomycota</taxon>
        <taxon>Pezizomycotina</taxon>
        <taxon>Eurotiomycetes</taxon>
        <taxon>Eurotiomycetidae</taxon>
        <taxon>Eurotiales</taxon>
        <taxon>Aspergillaceae</taxon>
        <taxon>Aspergillus</taxon>
        <taxon>Aspergillus subgen. Aspergillus</taxon>
    </lineage>
</organism>
<dbReference type="SUPFAM" id="SSF48613">
    <property type="entry name" value="Heme oxygenase-like"/>
    <property type="match status" value="1"/>
</dbReference>
<name>A0A017SD47_ASPRC</name>
<dbReference type="PANTHER" id="PTHR41813:SF2">
    <property type="entry name" value="REGULATOR PAB1642, PUTATIVE (AFU_ORTHOLOGUE AFUA_3G11955)-RELATED"/>
    <property type="match status" value="1"/>
</dbReference>
<keyword evidence="2" id="KW-1185">Reference proteome</keyword>
<dbReference type="RefSeq" id="XP_040638409.1">
    <property type="nucleotide sequence ID" value="XM_040786423.1"/>
</dbReference>
<dbReference type="HOGENOM" id="CLU_055855_0_1_1"/>
<dbReference type="PANTHER" id="PTHR41813">
    <property type="entry name" value="REGULATOR PAB1642, PUTATIVE (AFU_ORTHOLOGUE AFUA_3G11955)-RELATED"/>
    <property type="match status" value="1"/>
</dbReference>
<dbReference type="Gene3D" id="1.20.910.10">
    <property type="entry name" value="Heme oxygenase-like"/>
    <property type="match status" value="1"/>
</dbReference>
<evidence type="ECO:0000313" key="1">
    <source>
        <dbReference type="EMBL" id="EYE94721.1"/>
    </source>
</evidence>
<dbReference type="CDD" id="cd19357">
    <property type="entry name" value="TenA_E_At3g16990-like"/>
    <property type="match status" value="1"/>
</dbReference>
<reference evidence="2" key="1">
    <citation type="journal article" date="2014" name="Nat. Commun.">
        <title>Genomic adaptations of the halophilic Dead Sea filamentous fungus Eurotium rubrum.</title>
        <authorList>
            <person name="Kis-Papo T."/>
            <person name="Weig A.R."/>
            <person name="Riley R."/>
            <person name="Persoh D."/>
            <person name="Salamov A."/>
            <person name="Sun H."/>
            <person name="Lipzen A."/>
            <person name="Wasser S.P."/>
            <person name="Rambold G."/>
            <person name="Grigoriev I.V."/>
            <person name="Nevo E."/>
        </authorList>
    </citation>
    <scope>NUCLEOTIDE SEQUENCE [LARGE SCALE GENOMIC DNA]</scope>
    <source>
        <strain evidence="2">CBS 135680</strain>
    </source>
</reference>
<dbReference type="InterPro" id="IPR016084">
    <property type="entry name" value="Haem_Oase-like_multi-hlx"/>
</dbReference>
<proteinExistence type="predicted"/>
<dbReference type="InterPro" id="IPR053261">
    <property type="entry name" value="Polyketide-peptide_reg"/>
</dbReference>
<evidence type="ECO:0000313" key="2">
    <source>
        <dbReference type="Proteomes" id="UP000019804"/>
    </source>
</evidence>
<dbReference type="Proteomes" id="UP000019804">
    <property type="component" value="Unassembled WGS sequence"/>
</dbReference>
<protein>
    <submittedName>
        <fullName evidence="1">Putative transcription regulator</fullName>
    </submittedName>
</protein>
<dbReference type="STRING" id="1388766.A0A017SD47"/>
<dbReference type="AlphaFoldDB" id="A0A017SD47"/>